<dbReference type="InterPro" id="IPR011009">
    <property type="entry name" value="Kinase-like_dom_sf"/>
</dbReference>
<evidence type="ECO:0000256" key="5">
    <source>
        <dbReference type="ARBA" id="ARBA00022777"/>
    </source>
</evidence>
<evidence type="ECO:0000313" key="10">
    <source>
        <dbReference type="EMBL" id="OMJ79910.1"/>
    </source>
</evidence>
<dbReference type="GO" id="GO:0005856">
    <property type="term" value="C:cytoskeleton"/>
    <property type="evidence" value="ECO:0007669"/>
    <property type="project" value="TreeGrafter"/>
</dbReference>
<organism evidence="10 11">
    <name type="scientific">Stentor coeruleus</name>
    <dbReference type="NCBI Taxonomy" id="5963"/>
    <lineage>
        <taxon>Eukaryota</taxon>
        <taxon>Sar</taxon>
        <taxon>Alveolata</taxon>
        <taxon>Ciliophora</taxon>
        <taxon>Postciliodesmatophora</taxon>
        <taxon>Heterotrichea</taxon>
        <taxon>Heterotrichida</taxon>
        <taxon>Stentoridae</taxon>
        <taxon>Stentor</taxon>
    </lineage>
</organism>
<dbReference type="AlphaFoldDB" id="A0A1R2BT23"/>
<sequence length="466" mass="53157">MESSKDSFSKTTYKFSTLVSKPFTATRPKLKNEAPLSTRSILNVTSPVIKTQANTFTPRSSLFNQSKGSKSEKVLLVKSIKKVTPKSTYEAAVKNIKFPTTPSAVISELPYLPEWVKNEMSTFKQLFYMSKTEKPETMNANENDGDFKAIIGDDIDYRYEILELLGKGTFGQVVKAYDHMMKKLLAMKIIKNKQRYLDQSIIEVNILKFLQEKNLDSKANIVNFEGSFYFRNHMCISFELLSDNLYDMLKKCNFKGISIGKIKKISYQTLKCLSFLAENNIIHCDLKPENILLLSPTSTSVKVIDFGSSCFLNHRMYTYIQSRFYRAPEIVLGIPYTPAIDIWSFGCILVELYTGLPIFPAENEKDLISCITEVIGEPSIMFLSTGQRSSVYFTPDGKLKPYKNSRGRRRFPNTRPIKTILKGADEGFIRLVSACIRWDPNERINPENALKSFWFMESLSVPKMGS</sequence>
<proteinExistence type="inferred from homology"/>
<evidence type="ECO:0000256" key="7">
    <source>
        <dbReference type="PROSITE-ProRule" id="PRU10141"/>
    </source>
</evidence>
<dbReference type="PANTHER" id="PTHR24058:SF22">
    <property type="entry name" value="DUAL SPECIFICITY TYROSINE-PHOSPHORYLATION-REGULATED KINASE 4"/>
    <property type="match status" value="1"/>
</dbReference>
<dbReference type="InterPro" id="IPR050494">
    <property type="entry name" value="Ser_Thr_dual-spec_kinase"/>
</dbReference>
<keyword evidence="11" id="KW-1185">Reference proteome</keyword>
<reference evidence="10 11" key="1">
    <citation type="submission" date="2016-11" db="EMBL/GenBank/DDBJ databases">
        <title>The macronuclear genome of Stentor coeruleus: a giant cell with tiny introns.</title>
        <authorList>
            <person name="Slabodnick M."/>
            <person name="Ruby J.G."/>
            <person name="Reiff S.B."/>
            <person name="Swart E.C."/>
            <person name="Gosai S."/>
            <person name="Prabakaran S."/>
            <person name="Witkowska E."/>
            <person name="Larue G.E."/>
            <person name="Fisher S."/>
            <person name="Freeman R.M."/>
            <person name="Gunawardena J."/>
            <person name="Chu W."/>
            <person name="Stover N.A."/>
            <person name="Gregory B.D."/>
            <person name="Nowacki M."/>
            <person name="Derisi J."/>
            <person name="Roy S.W."/>
            <person name="Marshall W.F."/>
            <person name="Sood P."/>
        </authorList>
    </citation>
    <scope>NUCLEOTIDE SEQUENCE [LARGE SCALE GENOMIC DNA]</scope>
    <source>
        <strain evidence="10">WM001</strain>
    </source>
</reference>
<keyword evidence="5" id="KW-0418">Kinase</keyword>
<feature type="binding site" evidence="7">
    <location>
        <position position="188"/>
    </location>
    <ligand>
        <name>ATP</name>
        <dbReference type="ChEBI" id="CHEBI:30616"/>
    </ligand>
</feature>
<dbReference type="Gene3D" id="3.30.200.20">
    <property type="entry name" value="Phosphorylase Kinase, domain 1"/>
    <property type="match status" value="1"/>
</dbReference>
<evidence type="ECO:0000256" key="1">
    <source>
        <dbReference type="ARBA" id="ARBA00008867"/>
    </source>
</evidence>
<dbReference type="PANTHER" id="PTHR24058">
    <property type="entry name" value="DUAL SPECIFICITY PROTEIN KINASE"/>
    <property type="match status" value="1"/>
</dbReference>
<dbReference type="EMBL" id="MPUH01000448">
    <property type="protein sequence ID" value="OMJ79910.1"/>
    <property type="molecule type" value="Genomic_DNA"/>
</dbReference>
<dbReference type="SUPFAM" id="SSF56112">
    <property type="entry name" value="Protein kinase-like (PK-like)"/>
    <property type="match status" value="1"/>
</dbReference>
<dbReference type="PROSITE" id="PS00107">
    <property type="entry name" value="PROTEIN_KINASE_ATP"/>
    <property type="match status" value="1"/>
</dbReference>
<evidence type="ECO:0000259" key="9">
    <source>
        <dbReference type="PROSITE" id="PS50011"/>
    </source>
</evidence>
<feature type="domain" description="Protein kinase" evidence="9">
    <location>
        <begin position="159"/>
        <end position="455"/>
    </location>
</feature>
<evidence type="ECO:0000256" key="2">
    <source>
        <dbReference type="ARBA" id="ARBA00022527"/>
    </source>
</evidence>
<dbReference type="Pfam" id="PF00069">
    <property type="entry name" value="Pkinase"/>
    <property type="match status" value="1"/>
</dbReference>
<gene>
    <name evidence="10" type="ORF">SteCoe_19940</name>
</gene>
<dbReference type="GO" id="GO:0005524">
    <property type="term" value="F:ATP binding"/>
    <property type="evidence" value="ECO:0007669"/>
    <property type="project" value="UniProtKB-UniRule"/>
</dbReference>
<dbReference type="InterPro" id="IPR000719">
    <property type="entry name" value="Prot_kinase_dom"/>
</dbReference>
<dbReference type="GO" id="GO:0005737">
    <property type="term" value="C:cytoplasm"/>
    <property type="evidence" value="ECO:0007669"/>
    <property type="project" value="TreeGrafter"/>
</dbReference>
<accession>A0A1R2BT23</accession>
<dbReference type="PROSITE" id="PS50011">
    <property type="entry name" value="PROTEIN_KINASE_DOM"/>
    <property type="match status" value="1"/>
</dbReference>
<dbReference type="PROSITE" id="PS00108">
    <property type="entry name" value="PROTEIN_KINASE_ST"/>
    <property type="match status" value="1"/>
</dbReference>
<dbReference type="InterPro" id="IPR017441">
    <property type="entry name" value="Protein_kinase_ATP_BS"/>
</dbReference>
<evidence type="ECO:0000313" key="11">
    <source>
        <dbReference type="Proteomes" id="UP000187209"/>
    </source>
</evidence>
<dbReference type="Proteomes" id="UP000187209">
    <property type="component" value="Unassembled WGS sequence"/>
</dbReference>
<keyword evidence="3" id="KW-0808">Transferase</keyword>
<keyword evidence="6 7" id="KW-0067">ATP-binding</keyword>
<evidence type="ECO:0000256" key="3">
    <source>
        <dbReference type="ARBA" id="ARBA00022679"/>
    </source>
</evidence>
<comment type="similarity">
    <text evidence="1">Belongs to the protein kinase superfamily. CMGC Ser/Thr protein kinase family. MNB/DYRK subfamily.</text>
</comment>
<comment type="caution">
    <text evidence="10">The sequence shown here is derived from an EMBL/GenBank/DDBJ whole genome shotgun (WGS) entry which is preliminary data.</text>
</comment>
<protein>
    <recommendedName>
        <fullName evidence="9">Protein kinase domain-containing protein</fullName>
    </recommendedName>
</protein>
<dbReference type="OrthoDB" id="9332038at2759"/>
<dbReference type="InterPro" id="IPR008271">
    <property type="entry name" value="Ser/Thr_kinase_AS"/>
</dbReference>
<dbReference type="CDD" id="cd14210">
    <property type="entry name" value="PKc_DYRK"/>
    <property type="match status" value="1"/>
</dbReference>
<evidence type="ECO:0000256" key="8">
    <source>
        <dbReference type="RuleBase" id="RU000304"/>
    </source>
</evidence>
<dbReference type="Gene3D" id="1.10.510.10">
    <property type="entry name" value="Transferase(Phosphotransferase) domain 1"/>
    <property type="match status" value="1"/>
</dbReference>
<keyword evidence="2 8" id="KW-0723">Serine/threonine-protein kinase</keyword>
<keyword evidence="4 7" id="KW-0547">Nucleotide-binding</keyword>
<dbReference type="SMART" id="SM00220">
    <property type="entry name" value="S_TKc"/>
    <property type="match status" value="1"/>
</dbReference>
<dbReference type="GO" id="GO:0004674">
    <property type="term" value="F:protein serine/threonine kinase activity"/>
    <property type="evidence" value="ECO:0007669"/>
    <property type="project" value="UniProtKB-KW"/>
</dbReference>
<name>A0A1R2BT23_9CILI</name>
<evidence type="ECO:0000256" key="4">
    <source>
        <dbReference type="ARBA" id="ARBA00022741"/>
    </source>
</evidence>
<evidence type="ECO:0000256" key="6">
    <source>
        <dbReference type="ARBA" id="ARBA00022840"/>
    </source>
</evidence>